<evidence type="ECO:0000256" key="2">
    <source>
        <dbReference type="ARBA" id="ARBA00009347"/>
    </source>
</evidence>
<feature type="domain" description="Acyl-CoA dehydrogenase/oxidase N-terminal" evidence="8">
    <location>
        <begin position="8"/>
        <end position="122"/>
    </location>
</feature>
<dbReference type="Gene3D" id="1.10.540.10">
    <property type="entry name" value="Acyl-CoA dehydrogenase/oxidase, N-terminal domain"/>
    <property type="match status" value="1"/>
</dbReference>
<evidence type="ECO:0000259" key="7">
    <source>
        <dbReference type="Pfam" id="PF02770"/>
    </source>
</evidence>
<comment type="cofactor">
    <cofactor evidence="1 5">
        <name>FAD</name>
        <dbReference type="ChEBI" id="CHEBI:57692"/>
    </cofactor>
</comment>
<feature type="domain" description="Acyl-CoA dehydrogenase/oxidase C-terminal" evidence="6">
    <location>
        <begin position="252"/>
        <end position="396"/>
    </location>
</feature>
<name>A0A1M6TGC2_PSETH</name>
<dbReference type="GO" id="GO:0003995">
    <property type="term" value="F:acyl-CoA dehydrogenase activity"/>
    <property type="evidence" value="ECO:0007669"/>
    <property type="project" value="TreeGrafter"/>
</dbReference>
<keyword evidence="5" id="KW-0560">Oxidoreductase</keyword>
<comment type="similarity">
    <text evidence="2 5">Belongs to the acyl-CoA dehydrogenase family.</text>
</comment>
<evidence type="ECO:0000313" key="9">
    <source>
        <dbReference type="EMBL" id="SHK56082.1"/>
    </source>
</evidence>
<keyword evidence="3 5" id="KW-0285">Flavoprotein</keyword>
<keyword evidence="4 5" id="KW-0274">FAD</keyword>
<evidence type="ECO:0000256" key="3">
    <source>
        <dbReference type="ARBA" id="ARBA00022630"/>
    </source>
</evidence>
<dbReference type="GO" id="GO:0033539">
    <property type="term" value="P:fatty acid beta-oxidation using acyl-CoA dehydrogenase"/>
    <property type="evidence" value="ECO:0007669"/>
    <property type="project" value="TreeGrafter"/>
</dbReference>
<dbReference type="InterPro" id="IPR013786">
    <property type="entry name" value="AcylCoA_DH/ox_N"/>
</dbReference>
<dbReference type="Pfam" id="PF00441">
    <property type="entry name" value="Acyl-CoA_dh_1"/>
    <property type="match status" value="1"/>
</dbReference>
<evidence type="ECO:0000256" key="4">
    <source>
        <dbReference type="ARBA" id="ARBA00022827"/>
    </source>
</evidence>
<keyword evidence="10" id="KW-1185">Reference proteome</keyword>
<dbReference type="Gene3D" id="1.20.140.10">
    <property type="entry name" value="Butyryl-CoA Dehydrogenase, subunit A, domain 3"/>
    <property type="match status" value="1"/>
</dbReference>
<dbReference type="RefSeq" id="WP_073457151.1">
    <property type="nucleotide sequence ID" value="NZ_FRAP01000008.1"/>
</dbReference>
<dbReference type="GO" id="GO:0050660">
    <property type="term" value="F:flavin adenine dinucleotide binding"/>
    <property type="evidence" value="ECO:0007669"/>
    <property type="project" value="InterPro"/>
</dbReference>
<proteinExistence type="inferred from homology"/>
<evidence type="ECO:0000256" key="1">
    <source>
        <dbReference type="ARBA" id="ARBA00001974"/>
    </source>
</evidence>
<dbReference type="Pfam" id="PF02770">
    <property type="entry name" value="Acyl-CoA_dh_M"/>
    <property type="match status" value="1"/>
</dbReference>
<dbReference type="AlphaFoldDB" id="A0A1M6TGC2"/>
<dbReference type="PANTHER" id="PTHR43884">
    <property type="entry name" value="ACYL-COA DEHYDROGENASE"/>
    <property type="match status" value="1"/>
</dbReference>
<dbReference type="SUPFAM" id="SSF56645">
    <property type="entry name" value="Acyl-CoA dehydrogenase NM domain-like"/>
    <property type="match status" value="1"/>
</dbReference>
<accession>A0A1M6TGC2</accession>
<sequence>MSIDFELTAEQKKLKYGMREFAQEVVRPAAERADALTDPQEAFLAMKPAFEQASAMGLPTSFLPKKYGGGGLSNVDFMIAAEELCAVDPGFPTIVLVNGLALMPLTWFGSEQQCEKWIGQATSSGRTDYLAGWVVSERGGTANFDHPSPTAGIQLVADHDKANGEYVLNGEKHWPCNAGGWDLQGADVNLCIVRTDRTKGGKEGLSAILVERGTPGIEYEVIDKIGHRTCQNVTMTFRDVRVPEENLFAHGDGDLVINRNFTWSGSVASIAAVGVARGAYQFALNWARTFTGGGARPIINHQAVGNLLTEIAAKIEAARYMCWKAAHYMDMYDSEGQALGAMNKTFCGDLMQSVVFDCMRIVGVNAVDKKFPMEKYYRESLIFPLYDAGNLAMQRRKAWGVMADAEFSPDTFVDCDPLQFKKSMEGYGVMAEVG</sequence>
<dbReference type="Proteomes" id="UP000184363">
    <property type="component" value="Unassembled WGS sequence"/>
</dbReference>
<dbReference type="SUPFAM" id="SSF47203">
    <property type="entry name" value="Acyl-CoA dehydrogenase C-terminal domain-like"/>
    <property type="match status" value="1"/>
</dbReference>
<dbReference type="Pfam" id="PF02771">
    <property type="entry name" value="Acyl-CoA_dh_N"/>
    <property type="match status" value="1"/>
</dbReference>
<feature type="domain" description="Acyl-CoA oxidase/dehydrogenase middle" evidence="7">
    <location>
        <begin position="148"/>
        <end position="240"/>
    </location>
</feature>
<dbReference type="InterPro" id="IPR009100">
    <property type="entry name" value="AcylCoA_DH/oxidase_NM_dom_sf"/>
</dbReference>
<evidence type="ECO:0000259" key="8">
    <source>
        <dbReference type="Pfam" id="PF02771"/>
    </source>
</evidence>
<dbReference type="InterPro" id="IPR036250">
    <property type="entry name" value="AcylCo_DH-like_C"/>
</dbReference>
<dbReference type="PANTHER" id="PTHR43884:SF12">
    <property type="entry name" value="ISOVALERYL-COA DEHYDROGENASE, MITOCHONDRIAL-RELATED"/>
    <property type="match status" value="1"/>
</dbReference>
<evidence type="ECO:0000259" key="6">
    <source>
        <dbReference type="Pfam" id="PF00441"/>
    </source>
</evidence>
<organism evidence="9 10">
    <name type="scientific">Pseudonocardia thermophila</name>
    <dbReference type="NCBI Taxonomy" id="1848"/>
    <lineage>
        <taxon>Bacteria</taxon>
        <taxon>Bacillati</taxon>
        <taxon>Actinomycetota</taxon>
        <taxon>Actinomycetes</taxon>
        <taxon>Pseudonocardiales</taxon>
        <taxon>Pseudonocardiaceae</taxon>
        <taxon>Pseudonocardia</taxon>
    </lineage>
</organism>
<dbReference type="Gene3D" id="2.40.110.10">
    <property type="entry name" value="Butyryl-CoA Dehydrogenase, subunit A, domain 2"/>
    <property type="match status" value="1"/>
</dbReference>
<dbReference type="OrthoDB" id="2769798at2"/>
<reference evidence="9 10" key="1">
    <citation type="submission" date="2016-11" db="EMBL/GenBank/DDBJ databases">
        <authorList>
            <person name="Jaros S."/>
            <person name="Januszkiewicz K."/>
            <person name="Wedrychowicz H."/>
        </authorList>
    </citation>
    <scope>NUCLEOTIDE SEQUENCE [LARGE SCALE GENOMIC DNA]</scope>
    <source>
        <strain evidence="9 10">DSM 43832</strain>
    </source>
</reference>
<dbReference type="InterPro" id="IPR037069">
    <property type="entry name" value="AcylCoA_DH/ox_N_sf"/>
</dbReference>
<dbReference type="GO" id="GO:0046359">
    <property type="term" value="P:butyrate catabolic process"/>
    <property type="evidence" value="ECO:0007669"/>
    <property type="project" value="TreeGrafter"/>
</dbReference>
<dbReference type="STRING" id="1848.SAMN05443637_10829"/>
<evidence type="ECO:0000256" key="5">
    <source>
        <dbReference type="RuleBase" id="RU362125"/>
    </source>
</evidence>
<dbReference type="InterPro" id="IPR046373">
    <property type="entry name" value="Acyl-CoA_Oxase/DH_mid-dom_sf"/>
</dbReference>
<evidence type="ECO:0000313" key="10">
    <source>
        <dbReference type="Proteomes" id="UP000184363"/>
    </source>
</evidence>
<dbReference type="InterPro" id="IPR006091">
    <property type="entry name" value="Acyl-CoA_Oxase/DH_mid-dom"/>
</dbReference>
<dbReference type="EMBL" id="FRAP01000008">
    <property type="protein sequence ID" value="SHK56082.1"/>
    <property type="molecule type" value="Genomic_DNA"/>
</dbReference>
<protein>
    <submittedName>
        <fullName evidence="9">Acyl-CoA dehydrogenase</fullName>
    </submittedName>
</protein>
<dbReference type="InterPro" id="IPR009075">
    <property type="entry name" value="AcylCo_DH/oxidase_C"/>
</dbReference>
<gene>
    <name evidence="9" type="ORF">SAMN05443637_10829</name>
</gene>